<evidence type="ECO:0000259" key="11">
    <source>
        <dbReference type="SMART" id="SM00363"/>
    </source>
</evidence>
<dbReference type="PANTHER" id="PTHR47683">
    <property type="entry name" value="PSEUDOURIDINE SYNTHASE FAMILY PROTEIN-RELATED"/>
    <property type="match status" value="1"/>
</dbReference>
<dbReference type="OrthoDB" id="9807213at2"/>
<organism evidence="12 13">
    <name type="scientific">Sulfurirhabdus autotrophica</name>
    <dbReference type="NCBI Taxonomy" id="1706046"/>
    <lineage>
        <taxon>Bacteria</taxon>
        <taxon>Pseudomonadati</taxon>
        <taxon>Pseudomonadota</taxon>
        <taxon>Betaproteobacteria</taxon>
        <taxon>Nitrosomonadales</taxon>
        <taxon>Sulfuricellaceae</taxon>
        <taxon>Sulfurirhabdus</taxon>
    </lineage>
</organism>
<evidence type="ECO:0000256" key="8">
    <source>
        <dbReference type="ARBA" id="ARBA00042890"/>
    </source>
</evidence>
<evidence type="ECO:0000313" key="13">
    <source>
        <dbReference type="Proteomes" id="UP000295367"/>
    </source>
</evidence>
<keyword evidence="10" id="KW-0694">RNA-binding</keyword>
<comment type="caution">
    <text evidence="12">The sequence shown here is derived from an EMBL/GenBank/DDBJ whole genome shotgun (WGS) entry which is preliminary data.</text>
</comment>
<dbReference type="AlphaFoldDB" id="A0A4R3YDJ9"/>
<evidence type="ECO:0000256" key="7">
    <source>
        <dbReference type="ARBA" id="ARBA00042843"/>
    </source>
</evidence>
<evidence type="ECO:0000256" key="5">
    <source>
        <dbReference type="ARBA" id="ARBA00041420"/>
    </source>
</evidence>
<dbReference type="GO" id="GO:0006396">
    <property type="term" value="P:RNA processing"/>
    <property type="evidence" value="ECO:0007669"/>
    <property type="project" value="UniProtKB-ARBA"/>
</dbReference>
<dbReference type="InterPro" id="IPR020103">
    <property type="entry name" value="PsdUridine_synth_cat_dom_sf"/>
</dbReference>
<sequence length="240" mass="26888">MTDSIRLAKRIAEMLPCSRREAEQYIEGGWVSVDGVVIEEQGFRVLPQQQIALLPQATLAPIEPVTILFNKQPGYPSAPTTSIDALITPENRASDDRSGKQFLKRHLTGLNLVLPLDTQAGGLLVFTQEWQIARKLTDDSAKVEQECIVEVAGELMPDGLKLLNHGLSMNGKPLPAMKVSWQNETRLRFAFKALQSNQIVRICEMVGLKVVAIKRIRIGRVPMSGLQVGRWRYLLPYEQF</sequence>
<dbReference type="SMART" id="SM00363">
    <property type="entry name" value="S4"/>
    <property type="match status" value="1"/>
</dbReference>
<dbReference type="EMBL" id="SMCO01000001">
    <property type="protein sequence ID" value="TCV90116.1"/>
    <property type="molecule type" value="Genomic_DNA"/>
</dbReference>
<dbReference type="EC" id="5.4.99.21" evidence="3"/>
<reference evidence="12 13" key="1">
    <citation type="submission" date="2019-03" db="EMBL/GenBank/DDBJ databases">
        <title>Genomic Encyclopedia of Type Strains, Phase IV (KMG-IV): sequencing the most valuable type-strain genomes for metagenomic binning, comparative biology and taxonomic classification.</title>
        <authorList>
            <person name="Goeker M."/>
        </authorList>
    </citation>
    <scope>NUCLEOTIDE SEQUENCE [LARGE SCALE GENOMIC DNA]</scope>
    <source>
        <strain evidence="12 13">DSM 100309</strain>
    </source>
</reference>
<keyword evidence="13" id="KW-1185">Reference proteome</keyword>
<proteinExistence type="predicted"/>
<dbReference type="CDD" id="cd00165">
    <property type="entry name" value="S4"/>
    <property type="match status" value="1"/>
</dbReference>
<protein>
    <recommendedName>
        <fullName evidence="4">Dual-specificity RNA pseudouridine synthase RluF</fullName>
        <ecNumber evidence="3">5.4.99.21</ecNumber>
    </recommendedName>
    <alternativeName>
        <fullName evidence="6">23S rRNA pseudouridine(2604) synthase</fullName>
    </alternativeName>
    <alternativeName>
        <fullName evidence="8">Ribosomal large subunit pseudouridine synthase F</fullName>
    </alternativeName>
    <alternativeName>
        <fullName evidence="7">rRNA pseudouridylate synthase F</fullName>
    </alternativeName>
    <alternativeName>
        <fullName evidence="9">rRNA-uridine isomerase F</fullName>
    </alternativeName>
    <alternativeName>
        <fullName evidence="5">tRNA(Tyr) pseudouridine(35) synthase</fullName>
    </alternativeName>
</protein>
<dbReference type="InterPro" id="IPR002942">
    <property type="entry name" value="S4_RNA-bd"/>
</dbReference>
<dbReference type="PANTHER" id="PTHR47683:SF2">
    <property type="entry name" value="RNA-BINDING S4 DOMAIN-CONTAINING PROTEIN"/>
    <property type="match status" value="1"/>
</dbReference>
<dbReference type="InterPro" id="IPR036986">
    <property type="entry name" value="S4_RNA-bd_sf"/>
</dbReference>
<comment type="catalytic activity">
    <reaction evidence="1">
        <text>uridine(35) in tRNA(Tyr) = pseudouridine(35) in tRNA(Tyr)</text>
        <dbReference type="Rhea" id="RHEA:60556"/>
        <dbReference type="Rhea" id="RHEA-COMP:15607"/>
        <dbReference type="Rhea" id="RHEA-COMP:15608"/>
        <dbReference type="ChEBI" id="CHEBI:65314"/>
        <dbReference type="ChEBI" id="CHEBI:65315"/>
    </reaction>
</comment>
<dbReference type="GO" id="GO:0003723">
    <property type="term" value="F:RNA binding"/>
    <property type="evidence" value="ECO:0007669"/>
    <property type="project" value="UniProtKB-KW"/>
</dbReference>
<feature type="domain" description="RNA-binding S4" evidence="11">
    <location>
        <begin position="5"/>
        <end position="72"/>
    </location>
</feature>
<dbReference type="Proteomes" id="UP000295367">
    <property type="component" value="Unassembled WGS sequence"/>
</dbReference>
<name>A0A4R3YDJ9_9PROT</name>
<dbReference type="Gene3D" id="3.30.2350.10">
    <property type="entry name" value="Pseudouridine synthase"/>
    <property type="match status" value="1"/>
</dbReference>
<dbReference type="Pfam" id="PF01479">
    <property type="entry name" value="S4"/>
    <property type="match status" value="1"/>
</dbReference>
<dbReference type="SUPFAM" id="SSF55174">
    <property type="entry name" value="Alpha-L RNA-binding motif"/>
    <property type="match status" value="1"/>
</dbReference>
<evidence type="ECO:0000313" key="12">
    <source>
        <dbReference type="EMBL" id="TCV90116.1"/>
    </source>
</evidence>
<dbReference type="InterPro" id="IPR050343">
    <property type="entry name" value="RsuA_PseudoU_synthase"/>
</dbReference>
<evidence type="ECO:0000256" key="3">
    <source>
        <dbReference type="ARBA" id="ARBA00038922"/>
    </source>
</evidence>
<dbReference type="SUPFAM" id="SSF55120">
    <property type="entry name" value="Pseudouridine synthase"/>
    <property type="match status" value="1"/>
</dbReference>
<dbReference type="RefSeq" id="WP_124947907.1">
    <property type="nucleotide sequence ID" value="NZ_BHVT01000073.1"/>
</dbReference>
<accession>A0A4R3YDJ9</accession>
<dbReference type="GO" id="GO:0001522">
    <property type="term" value="P:pseudouridine synthesis"/>
    <property type="evidence" value="ECO:0007669"/>
    <property type="project" value="InterPro"/>
</dbReference>
<evidence type="ECO:0000256" key="2">
    <source>
        <dbReference type="ARBA" id="ARBA00036535"/>
    </source>
</evidence>
<dbReference type="CDD" id="cd02555">
    <property type="entry name" value="PSSA_1"/>
    <property type="match status" value="1"/>
</dbReference>
<evidence type="ECO:0000256" key="10">
    <source>
        <dbReference type="PROSITE-ProRule" id="PRU00182"/>
    </source>
</evidence>
<comment type="catalytic activity">
    <reaction evidence="2">
        <text>uridine(2604) in 23S rRNA = pseudouridine(2604) in 23S rRNA</text>
        <dbReference type="Rhea" id="RHEA:38875"/>
        <dbReference type="Rhea" id="RHEA-COMP:10093"/>
        <dbReference type="Rhea" id="RHEA-COMP:10094"/>
        <dbReference type="ChEBI" id="CHEBI:65314"/>
        <dbReference type="ChEBI" id="CHEBI:65315"/>
        <dbReference type="EC" id="5.4.99.21"/>
    </reaction>
</comment>
<evidence type="ECO:0000256" key="4">
    <source>
        <dbReference type="ARBA" id="ARBA00039989"/>
    </source>
</evidence>
<evidence type="ECO:0000256" key="1">
    <source>
        <dbReference type="ARBA" id="ARBA00036390"/>
    </source>
</evidence>
<dbReference type="PROSITE" id="PS50889">
    <property type="entry name" value="S4"/>
    <property type="match status" value="1"/>
</dbReference>
<evidence type="ECO:0000256" key="6">
    <source>
        <dbReference type="ARBA" id="ARBA00041697"/>
    </source>
</evidence>
<gene>
    <name evidence="12" type="ORF">EDC63_10183</name>
</gene>
<dbReference type="Gene3D" id="3.10.290.10">
    <property type="entry name" value="RNA-binding S4 domain"/>
    <property type="match status" value="1"/>
</dbReference>
<evidence type="ECO:0000256" key="9">
    <source>
        <dbReference type="ARBA" id="ARBA00043147"/>
    </source>
</evidence>
<dbReference type="GO" id="GO:0160138">
    <property type="term" value="F:23S rRNA pseudouridine(2604) synthase activity"/>
    <property type="evidence" value="ECO:0007669"/>
    <property type="project" value="UniProtKB-EC"/>
</dbReference>